<evidence type="ECO:0000256" key="2">
    <source>
        <dbReference type="ARBA" id="ARBA00017703"/>
    </source>
</evidence>
<reference evidence="12" key="1">
    <citation type="submission" date="2012-01" db="EMBL/GenBank/DDBJ databases">
        <title>Complete sequence of chromosome of Thermobacillus composti KWC4.</title>
        <authorList>
            <person name="Lucas S."/>
            <person name="Han J."/>
            <person name="Lapidus A."/>
            <person name="Cheng J.-F."/>
            <person name="Goodwin L."/>
            <person name="Pitluck S."/>
            <person name="Peters L."/>
            <person name="Ovchinnikova G."/>
            <person name="Teshima H."/>
            <person name="Detter J.C."/>
            <person name="Han C."/>
            <person name="Tapia R."/>
            <person name="Land M."/>
            <person name="Hauser L."/>
            <person name="Kyrpides N."/>
            <person name="Ivanova N."/>
            <person name="Pagani I."/>
            <person name="Anderson I."/>
            <person name="Woyke T."/>
        </authorList>
    </citation>
    <scope>NUCLEOTIDE SEQUENCE [LARGE SCALE GENOMIC DNA]</scope>
    <source>
        <strain evidence="12">DSM 18247 / JCM 13945 / KWC4</strain>
    </source>
</reference>
<protein>
    <recommendedName>
        <fullName evidence="2">DNA polymerase III subunit delta</fullName>
        <ecNumber evidence="1">2.7.7.7</ecNumber>
    </recommendedName>
</protein>
<keyword evidence="4" id="KW-0548">Nucleotidyltransferase</keyword>
<dbReference type="GO" id="GO:0009360">
    <property type="term" value="C:DNA polymerase III complex"/>
    <property type="evidence" value="ECO:0007669"/>
    <property type="project" value="InterPro"/>
</dbReference>
<dbReference type="PANTHER" id="PTHR34388">
    <property type="entry name" value="DNA POLYMERASE III SUBUNIT DELTA"/>
    <property type="match status" value="1"/>
</dbReference>
<evidence type="ECO:0000259" key="9">
    <source>
        <dbReference type="Pfam" id="PF06144"/>
    </source>
</evidence>
<dbReference type="STRING" id="717605.Theco_2414"/>
<proteinExistence type="inferred from homology"/>
<dbReference type="PANTHER" id="PTHR34388:SF1">
    <property type="entry name" value="DNA POLYMERASE III SUBUNIT DELTA"/>
    <property type="match status" value="1"/>
</dbReference>
<dbReference type="InterPro" id="IPR048466">
    <property type="entry name" value="DNA_pol3_delta-like_C"/>
</dbReference>
<feature type="domain" description="DNA polymerase III delta subunit-like C-terminal" evidence="10">
    <location>
        <begin position="217"/>
        <end position="336"/>
    </location>
</feature>
<comment type="catalytic activity">
    <reaction evidence="8">
        <text>DNA(n) + a 2'-deoxyribonucleoside 5'-triphosphate = DNA(n+1) + diphosphate</text>
        <dbReference type="Rhea" id="RHEA:22508"/>
        <dbReference type="Rhea" id="RHEA-COMP:17339"/>
        <dbReference type="Rhea" id="RHEA-COMP:17340"/>
        <dbReference type="ChEBI" id="CHEBI:33019"/>
        <dbReference type="ChEBI" id="CHEBI:61560"/>
        <dbReference type="ChEBI" id="CHEBI:173112"/>
        <dbReference type="EC" id="2.7.7.7"/>
    </reaction>
</comment>
<evidence type="ECO:0000256" key="8">
    <source>
        <dbReference type="ARBA" id="ARBA00049244"/>
    </source>
</evidence>
<evidence type="ECO:0000256" key="6">
    <source>
        <dbReference type="ARBA" id="ARBA00022932"/>
    </source>
</evidence>
<dbReference type="SUPFAM" id="SSF52540">
    <property type="entry name" value="P-loop containing nucleoside triphosphate hydrolases"/>
    <property type="match status" value="1"/>
</dbReference>
<dbReference type="NCBIfam" id="TIGR01128">
    <property type="entry name" value="holA"/>
    <property type="match status" value="1"/>
</dbReference>
<dbReference type="GO" id="GO:0006261">
    <property type="term" value="P:DNA-templated DNA replication"/>
    <property type="evidence" value="ECO:0007669"/>
    <property type="project" value="TreeGrafter"/>
</dbReference>
<dbReference type="Gene3D" id="3.40.50.300">
    <property type="entry name" value="P-loop containing nucleotide triphosphate hydrolases"/>
    <property type="match status" value="1"/>
</dbReference>
<evidence type="ECO:0000256" key="3">
    <source>
        <dbReference type="ARBA" id="ARBA00022679"/>
    </source>
</evidence>
<dbReference type="Pfam" id="PF21694">
    <property type="entry name" value="DNA_pol3_delta_C"/>
    <property type="match status" value="1"/>
</dbReference>
<dbReference type="RefSeq" id="WP_015255266.1">
    <property type="nucleotide sequence ID" value="NC_019897.1"/>
</dbReference>
<dbReference type="Gene3D" id="1.20.272.10">
    <property type="match status" value="1"/>
</dbReference>
<dbReference type="EMBL" id="CP003255">
    <property type="protein sequence ID" value="AGA58522.1"/>
    <property type="molecule type" value="Genomic_DNA"/>
</dbReference>
<dbReference type="InterPro" id="IPR008921">
    <property type="entry name" value="DNA_pol3_clamp-load_cplx_C"/>
</dbReference>
<gene>
    <name evidence="11" type="ordered locus">Theco_2414</name>
</gene>
<dbReference type="Pfam" id="PF06144">
    <property type="entry name" value="DNA_pol3_delta"/>
    <property type="match status" value="1"/>
</dbReference>
<dbReference type="EC" id="2.7.7.7" evidence="1"/>
<feature type="domain" description="DNA polymerase III delta N-terminal" evidence="9">
    <location>
        <begin position="19"/>
        <end position="143"/>
    </location>
</feature>
<keyword evidence="5" id="KW-0235">DNA replication</keyword>
<comment type="similarity">
    <text evidence="7">Belongs to the DNA polymerase HolA subunit family.</text>
</comment>
<keyword evidence="3" id="KW-0808">Transferase</keyword>
<evidence type="ECO:0000313" key="12">
    <source>
        <dbReference type="Proteomes" id="UP000010795"/>
    </source>
</evidence>
<evidence type="ECO:0000256" key="4">
    <source>
        <dbReference type="ARBA" id="ARBA00022695"/>
    </source>
</evidence>
<dbReference type="AlphaFoldDB" id="L0EFD2"/>
<dbReference type="OrthoDB" id="9775929at2"/>
<dbReference type="KEGG" id="tco:Theco_2414"/>
<evidence type="ECO:0000256" key="5">
    <source>
        <dbReference type="ARBA" id="ARBA00022705"/>
    </source>
</evidence>
<dbReference type="GO" id="GO:0003887">
    <property type="term" value="F:DNA-directed DNA polymerase activity"/>
    <property type="evidence" value="ECO:0007669"/>
    <property type="project" value="UniProtKB-KW"/>
</dbReference>
<keyword evidence="6" id="KW-0239">DNA-directed DNA polymerase</keyword>
<dbReference type="InterPro" id="IPR027417">
    <property type="entry name" value="P-loop_NTPase"/>
</dbReference>
<dbReference type="InterPro" id="IPR005790">
    <property type="entry name" value="DNA_polIII_delta"/>
</dbReference>
<dbReference type="Proteomes" id="UP000010795">
    <property type="component" value="Chromosome"/>
</dbReference>
<name>L0EFD2_THECK</name>
<dbReference type="Gene3D" id="1.10.8.60">
    <property type="match status" value="1"/>
</dbReference>
<dbReference type="SUPFAM" id="SSF48019">
    <property type="entry name" value="post-AAA+ oligomerization domain-like"/>
    <property type="match status" value="1"/>
</dbReference>
<sequence length="347" mass="39077">MNPGAAAKEMNEGRFRPVYAVFGRDRYRMQEFVAFTADKLLGEDGRELGLFKFDTSETPVEAAVEEADAMPFFVSRKLVVVRDETVLAAGGKDGRLQHDVDRLIAYLRKPSETSVLLFVVHSDKLDERRKAVKLLKEMDAVIEFAELDGRDLVRWVVRRAANQGRAIDEATAEALIRRAGANLQTLAAETDKLCLYAGPGGTILREHVESLTAPVLEDDVFALVDALAEGDTGRAVSLYRQLLERKEEPIRIAALIARQFRIMLQVKELSARSWPNNQIAGQLGLHPYAVRLAAEKARSWPEERLAERLREIAEFDYRMKTGQIDKELGLELYLLQSGAWRKQPART</sequence>
<dbReference type="HOGENOM" id="CLU_044694_4_0_9"/>
<accession>L0EFD2</accession>
<organism evidence="11 12">
    <name type="scientific">Thermobacillus composti (strain DSM 18247 / JCM 13945 / KWC4)</name>
    <dbReference type="NCBI Taxonomy" id="717605"/>
    <lineage>
        <taxon>Bacteria</taxon>
        <taxon>Bacillati</taxon>
        <taxon>Bacillota</taxon>
        <taxon>Bacilli</taxon>
        <taxon>Bacillales</taxon>
        <taxon>Paenibacillaceae</taxon>
        <taxon>Thermobacillus</taxon>
    </lineage>
</organism>
<keyword evidence="12" id="KW-1185">Reference proteome</keyword>
<dbReference type="GO" id="GO:0003677">
    <property type="term" value="F:DNA binding"/>
    <property type="evidence" value="ECO:0007669"/>
    <property type="project" value="InterPro"/>
</dbReference>
<dbReference type="eggNOG" id="COG1466">
    <property type="taxonomic scope" value="Bacteria"/>
</dbReference>
<evidence type="ECO:0000256" key="7">
    <source>
        <dbReference type="ARBA" id="ARBA00034754"/>
    </source>
</evidence>
<evidence type="ECO:0000256" key="1">
    <source>
        <dbReference type="ARBA" id="ARBA00012417"/>
    </source>
</evidence>
<evidence type="ECO:0000259" key="10">
    <source>
        <dbReference type="Pfam" id="PF21694"/>
    </source>
</evidence>
<dbReference type="InterPro" id="IPR010372">
    <property type="entry name" value="DNA_pol3_delta_N"/>
</dbReference>
<evidence type="ECO:0000313" key="11">
    <source>
        <dbReference type="EMBL" id="AGA58522.1"/>
    </source>
</evidence>